<dbReference type="STRING" id="1182545.A0A072PP95"/>
<protein>
    <recommendedName>
        <fullName evidence="1">Dienelactone hydrolase domain-containing protein</fullName>
    </recommendedName>
</protein>
<dbReference type="AlphaFoldDB" id="A0A072PP95"/>
<organism evidence="2 3">
    <name type="scientific">Exophiala aquamarina CBS 119918</name>
    <dbReference type="NCBI Taxonomy" id="1182545"/>
    <lineage>
        <taxon>Eukaryota</taxon>
        <taxon>Fungi</taxon>
        <taxon>Dikarya</taxon>
        <taxon>Ascomycota</taxon>
        <taxon>Pezizomycotina</taxon>
        <taxon>Eurotiomycetes</taxon>
        <taxon>Chaetothyriomycetidae</taxon>
        <taxon>Chaetothyriales</taxon>
        <taxon>Herpotrichiellaceae</taxon>
        <taxon>Exophiala</taxon>
    </lineage>
</organism>
<dbReference type="PANTHER" id="PTHR17630:SF55">
    <property type="entry name" value="DIENELACTONE HYDROLASE FAMILY PROTEIN (AFU_ORTHOLOGUE AFUA_1G01900)"/>
    <property type="match status" value="1"/>
</dbReference>
<dbReference type="SUPFAM" id="SSF53474">
    <property type="entry name" value="alpha/beta-Hydrolases"/>
    <property type="match status" value="1"/>
</dbReference>
<name>A0A072PP95_9EURO</name>
<evidence type="ECO:0000313" key="3">
    <source>
        <dbReference type="Proteomes" id="UP000027920"/>
    </source>
</evidence>
<dbReference type="Proteomes" id="UP000027920">
    <property type="component" value="Unassembled WGS sequence"/>
</dbReference>
<gene>
    <name evidence="2" type="ORF">A1O9_03140</name>
</gene>
<dbReference type="RefSeq" id="XP_013264162.1">
    <property type="nucleotide sequence ID" value="XM_013408708.1"/>
</dbReference>
<dbReference type="Gene3D" id="3.40.50.1820">
    <property type="entry name" value="alpha/beta hydrolase"/>
    <property type="match status" value="1"/>
</dbReference>
<dbReference type="Pfam" id="PF01738">
    <property type="entry name" value="DLH"/>
    <property type="match status" value="1"/>
</dbReference>
<dbReference type="OrthoDB" id="10019231at2759"/>
<dbReference type="PANTHER" id="PTHR17630">
    <property type="entry name" value="DIENELACTONE HYDROLASE"/>
    <property type="match status" value="1"/>
</dbReference>
<evidence type="ECO:0000313" key="2">
    <source>
        <dbReference type="EMBL" id="KEF61572.1"/>
    </source>
</evidence>
<dbReference type="GO" id="GO:0016787">
    <property type="term" value="F:hydrolase activity"/>
    <property type="evidence" value="ECO:0007669"/>
    <property type="project" value="InterPro"/>
</dbReference>
<sequence>MALSKCCISGFNWDGKPTGKEIELAGFNTYVTGSNKEAAVLYIHDIFGWTFTNARLLADHYANEAGVTVYIPDFFSGEVVTPETLDSPEKQAAFDFGAFLGRHGKDKRGPEIFAAAKALKQNIGYKKLGAIGFCYGGWGTLQLAGKGNNLIDAAIIAHPGMLEESEIDAISVPIQIIAPENDFTYSQELKDYSNKVIPTLGVEYDYQYFPGLEHGFATRGDPNNLVQKKGLERAKNAAVHWLQQHLGV</sequence>
<feature type="domain" description="Dienelactone hydrolase" evidence="1">
    <location>
        <begin position="29"/>
        <end position="245"/>
    </location>
</feature>
<comment type="caution">
    <text evidence="2">The sequence shown here is derived from an EMBL/GenBank/DDBJ whole genome shotgun (WGS) entry which is preliminary data.</text>
</comment>
<keyword evidence="3" id="KW-1185">Reference proteome</keyword>
<evidence type="ECO:0000259" key="1">
    <source>
        <dbReference type="Pfam" id="PF01738"/>
    </source>
</evidence>
<dbReference type="EMBL" id="AMGV01000002">
    <property type="protein sequence ID" value="KEF61572.1"/>
    <property type="molecule type" value="Genomic_DNA"/>
</dbReference>
<reference evidence="2 3" key="1">
    <citation type="submission" date="2013-03" db="EMBL/GenBank/DDBJ databases">
        <title>The Genome Sequence of Exophiala aquamarina CBS 119918.</title>
        <authorList>
            <consortium name="The Broad Institute Genomics Platform"/>
            <person name="Cuomo C."/>
            <person name="de Hoog S."/>
            <person name="Gorbushina A."/>
            <person name="Walker B."/>
            <person name="Young S.K."/>
            <person name="Zeng Q."/>
            <person name="Gargeya S."/>
            <person name="Fitzgerald M."/>
            <person name="Haas B."/>
            <person name="Abouelleil A."/>
            <person name="Allen A.W."/>
            <person name="Alvarado L."/>
            <person name="Arachchi H.M."/>
            <person name="Berlin A.M."/>
            <person name="Chapman S.B."/>
            <person name="Gainer-Dewar J."/>
            <person name="Goldberg J."/>
            <person name="Griggs A."/>
            <person name="Gujja S."/>
            <person name="Hansen M."/>
            <person name="Howarth C."/>
            <person name="Imamovic A."/>
            <person name="Ireland A."/>
            <person name="Larimer J."/>
            <person name="McCowan C."/>
            <person name="Murphy C."/>
            <person name="Pearson M."/>
            <person name="Poon T.W."/>
            <person name="Priest M."/>
            <person name="Roberts A."/>
            <person name="Saif S."/>
            <person name="Shea T."/>
            <person name="Sisk P."/>
            <person name="Sykes S."/>
            <person name="Wortman J."/>
            <person name="Nusbaum C."/>
            <person name="Birren B."/>
        </authorList>
    </citation>
    <scope>NUCLEOTIDE SEQUENCE [LARGE SCALE GENOMIC DNA]</scope>
    <source>
        <strain evidence="2 3">CBS 119918</strain>
    </source>
</reference>
<accession>A0A072PP95</accession>
<dbReference type="VEuPathDB" id="FungiDB:A1O9_03140"/>
<dbReference type="InterPro" id="IPR002925">
    <property type="entry name" value="Dienelactn_hydro"/>
</dbReference>
<proteinExistence type="predicted"/>
<dbReference type="InterPro" id="IPR029058">
    <property type="entry name" value="AB_hydrolase_fold"/>
</dbReference>
<dbReference type="GeneID" id="25278078"/>
<dbReference type="HOGENOM" id="CLU_054590_2_1_1"/>